<dbReference type="Proteomes" id="UP001148018">
    <property type="component" value="Unassembled WGS sequence"/>
</dbReference>
<feature type="region of interest" description="Disordered" evidence="1">
    <location>
        <begin position="1"/>
        <end position="28"/>
    </location>
</feature>
<proteinExistence type="predicted"/>
<feature type="compositionally biased region" description="Polar residues" evidence="1">
    <location>
        <begin position="8"/>
        <end position="20"/>
    </location>
</feature>
<evidence type="ECO:0000256" key="1">
    <source>
        <dbReference type="SAM" id="MobiDB-lite"/>
    </source>
</evidence>
<gene>
    <name evidence="2" type="ORF">NHX12_017156</name>
</gene>
<dbReference type="AlphaFoldDB" id="A0A9Q0I2D2"/>
<evidence type="ECO:0000313" key="3">
    <source>
        <dbReference type="Proteomes" id="UP001148018"/>
    </source>
</evidence>
<organism evidence="2 3">
    <name type="scientific">Muraenolepis orangiensis</name>
    <name type="common">Patagonian moray cod</name>
    <dbReference type="NCBI Taxonomy" id="630683"/>
    <lineage>
        <taxon>Eukaryota</taxon>
        <taxon>Metazoa</taxon>
        <taxon>Chordata</taxon>
        <taxon>Craniata</taxon>
        <taxon>Vertebrata</taxon>
        <taxon>Euteleostomi</taxon>
        <taxon>Actinopterygii</taxon>
        <taxon>Neopterygii</taxon>
        <taxon>Teleostei</taxon>
        <taxon>Neoteleostei</taxon>
        <taxon>Acanthomorphata</taxon>
        <taxon>Zeiogadaria</taxon>
        <taxon>Gadariae</taxon>
        <taxon>Gadiformes</taxon>
        <taxon>Muraenolepidoidei</taxon>
        <taxon>Muraenolepididae</taxon>
        <taxon>Muraenolepis</taxon>
    </lineage>
</organism>
<protein>
    <submittedName>
        <fullName evidence="2">Uncharacterized protein</fullName>
    </submittedName>
</protein>
<reference evidence="2" key="1">
    <citation type="submission" date="2022-07" db="EMBL/GenBank/DDBJ databases">
        <title>Chromosome-level genome of Muraenolepis orangiensis.</title>
        <authorList>
            <person name="Kim J."/>
        </authorList>
    </citation>
    <scope>NUCLEOTIDE SEQUENCE</scope>
    <source>
        <strain evidence="2">KU_S4_2022</strain>
        <tissue evidence="2">Muscle</tissue>
    </source>
</reference>
<accession>A0A9Q0I2D2</accession>
<name>A0A9Q0I2D2_9TELE</name>
<dbReference type="EMBL" id="JANIIK010004066">
    <property type="protein sequence ID" value="KAJ3581021.1"/>
    <property type="molecule type" value="Genomic_DNA"/>
</dbReference>
<keyword evidence="3" id="KW-1185">Reference proteome</keyword>
<evidence type="ECO:0000313" key="2">
    <source>
        <dbReference type="EMBL" id="KAJ3581021.1"/>
    </source>
</evidence>
<sequence>MCPHLASSDWSSITQETRGSGNQGPERIPQQSVQVVCVLVPGEARPAQLEWLKVWMGWGVRGGTVQLAQCQPEGVRVHLDQVVEHASREKEG</sequence>
<comment type="caution">
    <text evidence="2">The sequence shown here is derived from an EMBL/GenBank/DDBJ whole genome shotgun (WGS) entry which is preliminary data.</text>
</comment>